<proteinExistence type="inferred from homology"/>
<dbReference type="Gene3D" id="3.40.1210.10">
    <property type="entry name" value="Survival protein SurE-like phosphatase/nucleotidase"/>
    <property type="match status" value="1"/>
</dbReference>
<dbReference type="InterPro" id="IPR036523">
    <property type="entry name" value="SurE-like_sf"/>
</dbReference>
<dbReference type="GO" id="GO:0046872">
    <property type="term" value="F:metal ion binding"/>
    <property type="evidence" value="ECO:0007669"/>
    <property type="project" value="UniProtKB-KW"/>
</dbReference>
<dbReference type="OrthoDB" id="202825at2759"/>
<organism evidence="5 6">
    <name type="scientific">Galdieria partita</name>
    <dbReference type="NCBI Taxonomy" id="83374"/>
    <lineage>
        <taxon>Eukaryota</taxon>
        <taxon>Rhodophyta</taxon>
        <taxon>Bangiophyceae</taxon>
        <taxon>Galdieriales</taxon>
        <taxon>Galdieriaceae</taxon>
        <taxon>Galdieria</taxon>
    </lineage>
</organism>
<dbReference type="Pfam" id="PF01975">
    <property type="entry name" value="SurE"/>
    <property type="match status" value="1"/>
</dbReference>
<evidence type="ECO:0000256" key="2">
    <source>
        <dbReference type="ARBA" id="ARBA00022723"/>
    </source>
</evidence>
<gene>
    <name evidence="5" type="ORF">GpartN1_g4241.t1</name>
</gene>
<accession>A0A9C7PXV4</accession>
<dbReference type="GO" id="GO:0008252">
    <property type="term" value="F:nucleotidase activity"/>
    <property type="evidence" value="ECO:0007669"/>
    <property type="project" value="InterPro"/>
</dbReference>
<keyword evidence="3" id="KW-0378">Hydrolase</keyword>
<dbReference type="InterPro" id="IPR030048">
    <property type="entry name" value="SurE"/>
</dbReference>
<evidence type="ECO:0000259" key="4">
    <source>
        <dbReference type="Pfam" id="PF01975"/>
    </source>
</evidence>
<protein>
    <recommendedName>
        <fullName evidence="4">Survival protein SurE-like phosphatase/nucleotidase domain-containing protein</fullName>
    </recommendedName>
</protein>
<dbReference type="InterPro" id="IPR002828">
    <property type="entry name" value="SurE-like_Pase/nucleotidase"/>
</dbReference>
<dbReference type="AlphaFoldDB" id="A0A9C7PXV4"/>
<evidence type="ECO:0000313" key="5">
    <source>
        <dbReference type="EMBL" id="GJQ12450.1"/>
    </source>
</evidence>
<dbReference type="SUPFAM" id="SSF64167">
    <property type="entry name" value="SurE-like"/>
    <property type="match status" value="1"/>
</dbReference>
<evidence type="ECO:0000256" key="1">
    <source>
        <dbReference type="ARBA" id="ARBA00011062"/>
    </source>
</evidence>
<comment type="caution">
    <text evidence="5">The sequence shown here is derived from an EMBL/GenBank/DDBJ whole genome shotgun (WGS) entry which is preliminary data.</text>
</comment>
<dbReference type="PANTHER" id="PTHR30457">
    <property type="entry name" value="5'-NUCLEOTIDASE SURE"/>
    <property type="match status" value="1"/>
</dbReference>
<keyword evidence="2" id="KW-0479">Metal-binding</keyword>
<name>A0A9C7PXV4_9RHOD</name>
<evidence type="ECO:0000313" key="6">
    <source>
        <dbReference type="Proteomes" id="UP001061958"/>
    </source>
</evidence>
<reference evidence="5" key="1">
    <citation type="journal article" date="2022" name="Proc. Natl. Acad. Sci. U.S.A.">
        <title>Life cycle and functional genomics of the unicellular red alga Galdieria for elucidating algal and plant evolution and industrial use.</title>
        <authorList>
            <person name="Hirooka S."/>
            <person name="Itabashi T."/>
            <person name="Ichinose T.M."/>
            <person name="Onuma R."/>
            <person name="Fujiwara T."/>
            <person name="Yamashita S."/>
            <person name="Jong L.W."/>
            <person name="Tomita R."/>
            <person name="Iwane A.H."/>
            <person name="Miyagishima S.Y."/>
        </authorList>
    </citation>
    <scope>NUCLEOTIDE SEQUENCE</scope>
    <source>
        <strain evidence="5">NBRC 102759</strain>
    </source>
</reference>
<dbReference type="PANTHER" id="PTHR30457:SF0">
    <property type="entry name" value="PHOSPHATASE, PUTATIVE (AFU_ORTHOLOGUE AFUA_4G01070)-RELATED"/>
    <property type="match status" value="1"/>
</dbReference>
<feature type="domain" description="Survival protein SurE-like phosphatase/nucleotidase" evidence="4">
    <location>
        <begin position="76"/>
        <end position="287"/>
    </location>
</feature>
<dbReference type="Proteomes" id="UP001061958">
    <property type="component" value="Unassembled WGS sequence"/>
</dbReference>
<evidence type="ECO:0000256" key="3">
    <source>
        <dbReference type="ARBA" id="ARBA00022801"/>
    </source>
</evidence>
<sequence length="394" mass="44079">MVERCATLRISIMSCQKVTAFGFSTSTFWQSIQKRYFIAVVRRLHQLGFSRCQHLPIFRSIMTSGISNISRSSPCILLTNDDGVNSPGILLLAKRFVSWGCEVIVVAPDTNQSACSHRLTMSSDLRLKELRSLGENIYSVSGSPADCVSVALDPNGVFYHKNLVPTIAISGINLGPNTSHDVLHSGTFAGARHAAFYGVPSVATSLASNDMREENILTAVEATFQLCSKLLTFLPRRPNNFQRPRATFVRRHVEESLTEDRCFDILLQCFQAGDLLLNLNVPSRWNGKFLSTSLGGVFYRDVLQRVSEKEENSDMKEDELFRLVVHGGIEFVQDERLTDIEALQRKFASITCLSTWPETHPFEIPCCVLKYALHSAKSGFPTWVERGSEFQSQL</sequence>
<keyword evidence="6" id="KW-1185">Reference proteome</keyword>
<comment type="similarity">
    <text evidence="1">Belongs to the SurE nucleotidase family.</text>
</comment>
<dbReference type="EMBL" id="BQMJ01000033">
    <property type="protein sequence ID" value="GJQ12450.1"/>
    <property type="molecule type" value="Genomic_DNA"/>
</dbReference>
<reference evidence="5" key="2">
    <citation type="submission" date="2022-01" db="EMBL/GenBank/DDBJ databases">
        <authorList>
            <person name="Hirooka S."/>
            <person name="Miyagishima S.Y."/>
        </authorList>
    </citation>
    <scope>NUCLEOTIDE SEQUENCE</scope>
    <source>
        <strain evidence="5">NBRC 102759</strain>
    </source>
</reference>